<reference evidence="9" key="1">
    <citation type="journal article" date="2017" name="bioRxiv">
        <title>Conservation of a gene cluster reveals novel cercosporin biosynthetic mechanisms and extends production to the genus Colletotrichum.</title>
        <authorList>
            <person name="de Jonge R."/>
            <person name="Ebert M.K."/>
            <person name="Huitt-Roehl C.R."/>
            <person name="Pal P."/>
            <person name="Suttle J.C."/>
            <person name="Spanner R.E."/>
            <person name="Neubauer J.D."/>
            <person name="Jurick W.M.II."/>
            <person name="Stott K.A."/>
            <person name="Secor G.A."/>
            <person name="Thomma B.P.H.J."/>
            <person name="Van de Peer Y."/>
            <person name="Townsend C.A."/>
            <person name="Bolton M.D."/>
        </authorList>
    </citation>
    <scope>NUCLEOTIDE SEQUENCE [LARGE SCALE GENOMIC DNA]</scope>
    <source>
        <strain evidence="9">CBS538.71</strain>
    </source>
</reference>
<evidence type="ECO:0000256" key="1">
    <source>
        <dbReference type="ARBA" id="ARBA00001933"/>
    </source>
</evidence>
<sequence length="450" mass="51150">MAYRTLSKSSIQAIFRKHCPQIDHLPYLAAAQVFPMRVNTHVVENLIDWSAVPDDPMFRLCFPHPDMLHTEDLNQVCTMLSHNVPRIEIQSLAERIRNRLNPHPAGQKEENIPRMNGQPIAGMQHKYRETVLLFPSEGQFCHAYCTYCFRWAQFTAVGSHQTFKTHCKTTLADYVRRNPDVSDVLITGGDPMVMSTDRLKSYISPLLPQHSGPKNLRTIRIGTKALSWWPTRFLEGVDAEDVLRLLTDIVHSGISVTIQAHFSHPRELLDGKTQAAIRAVQSTGAVIRCQAPLMRHINDSAPIWAEMWRLQTSLGTIPYYMFVERDTGASHYFAVPLVSASRIYNSAIGMVSGISRTVRGPSMSTGPGKICVLGIETVQQQTVFVLKFLQSRNPSWCHRIFFAEYDAHATWFDHLKPALGDDSFFFESEYREMRQRTEMLSSGQLFQGVK</sequence>
<keyword evidence="3" id="KW-0949">S-adenosyl-L-methionine</keyword>
<dbReference type="CDD" id="cd01335">
    <property type="entry name" value="Radical_SAM"/>
    <property type="match status" value="1"/>
</dbReference>
<organism evidence="8 9">
    <name type="scientific">Cercospora berteroae</name>
    <dbReference type="NCBI Taxonomy" id="357750"/>
    <lineage>
        <taxon>Eukaryota</taxon>
        <taxon>Fungi</taxon>
        <taxon>Dikarya</taxon>
        <taxon>Ascomycota</taxon>
        <taxon>Pezizomycotina</taxon>
        <taxon>Dothideomycetes</taxon>
        <taxon>Dothideomycetidae</taxon>
        <taxon>Mycosphaerellales</taxon>
        <taxon>Mycosphaerellaceae</taxon>
        <taxon>Cercospora</taxon>
    </lineage>
</organism>
<dbReference type="Proteomes" id="UP000237631">
    <property type="component" value="Unassembled WGS sequence"/>
</dbReference>
<dbReference type="SFLD" id="SFLDS00029">
    <property type="entry name" value="Radical_SAM"/>
    <property type="match status" value="1"/>
</dbReference>
<dbReference type="InterPro" id="IPR058240">
    <property type="entry name" value="rSAM_sf"/>
</dbReference>
<evidence type="ECO:0000256" key="2">
    <source>
        <dbReference type="ARBA" id="ARBA00022485"/>
    </source>
</evidence>
<evidence type="ECO:0000256" key="7">
    <source>
        <dbReference type="ARBA" id="ARBA00023014"/>
    </source>
</evidence>
<dbReference type="STRING" id="357750.A0A2S6C0N8"/>
<dbReference type="OrthoDB" id="5396721at2759"/>
<evidence type="ECO:0000313" key="9">
    <source>
        <dbReference type="Proteomes" id="UP000237631"/>
    </source>
</evidence>
<dbReference type="SUPFAM" id="SSF102114">
    <property type="entry name" value="Radical SAM enzymes"/>
    <property type="match status" value="1"/>
</dbReference>
<dbReference type="SFLD" id="SFLDG01070">
    <property type="entry name" value="PLP-dependent"/>
    <property type="match status" value="1"/>
</dbReference>
<comment type="cofactor">
    <cofactor evidence="1">
        <name>pyridoxal 5'-phosphate</name>
        <dbReference type="ChEBI" id="CHEBI:597326"/>
    </cofactor>
</comment>
<keyword evidence="9" id="KW-1185">Reference proteome</keyword>
<dbReference type="PANTHER" id="PTHR30538">
    <property type="entry name" value="LYSINE 2,3-AMINOMUTASE-RELATED"/>
    <property type="match status" value="1"/>
</dbReference>
<evidence type="ECO:0000313" key="8">
    <source>
        <dbReference type="EMBL" id="PPJ53266.1"/>
    </source>
</evidence>
<evidence type="ECO:0000256" key="4">
    <source>
        <dbReference type="ARBA" id="ARBA00022723"/>
    </source>
</evidence>
<dbReference type="Gene3D" id="3.20.20.70">
    <property type="entry name" value="Aldolase class I"/>
    <property type="match status" value="1"/>
</dbReference>
<name>A0A2S6C0N8_9PEZI</name>
<evidence type="ECO:0000256" key="3">
    <source>
        <dbReference type="ARBA" id="ARBA00022691"/>
    </source>
</evidence>
<keyword evidence="5" id="KW-0663">Pyridoxal phosphate</keyword>
<dbReference type="GO" id="GO:0046872">
    <property type="term" value="F:metal ion binding"/>
    <property type="evidence" value="ECO:0007669"/>
    <property type="project" value="UniProtKB-KW"/>
</dbReference>
<dbReference type="PANTHER" id="PTHR30538:SF0">
    <property type="entry name" value="L-LYSINE 2,3-AMINOMUTASE AQ_1632-RELATED"/>
    <property type="match status" value="1"/>
</dbReference>
<keyword evidence="6" id="KW-0408">Iron</keyword>
<proteinExistence type="predicted"/>
<evidence type="ECO:0000256" key="5">
    <source>
        <dbReference type="ARBA" id="ARBA00022898"/>
    </source>
</evidence>
<keyword evidence="4" id="KW-0479">Metal-binding</keyword>
<dbReference type="InterPro" id="IPR013785">
    <property type="entry name" value="Aldolase_TIM"/>
</dbReference>
<dbReference type="GO" id="GO:0051539">
    <property type="term" value="F:4 iron, 4 sulfur cluster binding"/>
    <property type="evidence" value="ECO:0007669"/>
    <property type="project" value="UniProtKB-KW"/>
</dbReference>
<accession>A0A2S6C0N8</accession>
<comment type="caution">
    <text evidence="8">The sequence shown here is derived from an EMBL/GenBank/DDBJ whole genome shotgun (WGS) entry which is preliminary data.</text>
</comment>
<keyword evidence="7" id="KW-0411">Iron-sulfur</keyword>
<keyword evidence="2" id="KW-0004">4Fe-4S</keyword>
<protein>
    <recommendedName>
        <fullName evidence="10">Radical SAM core domain-containing protein</fullName>
    </recommendedName>
</protein>
<dbReference type="AlphaFoldDB" id="A0A2S6C0N8"/>
<gene>
    <name evidence="8" type="ORF">CBER1_11811</name>
</gene>
<evidence type="ECO:0000256" key="6">
    <source>
        <dbReference type="ARBA" id="ARBA00023004"/>
    </source>
</evidence>
<dbReference type="GO" id="GO:0003824">
    <property type="term" value="F:catalytic activity"/>
    <property type="evidence" value="ECO:0007669"/>
    <property type="project" value="InterPro"/>
</dbReference>
<dbReference type="InterPro" id="IPR003739">
    <property type="entry name" value="Lys_aminomutase/Glu_NH3_mut"/>
</dbReference>
<dbReference type="InterPro" id="IPR007197">
    <property type="entry name" value="rSAM"/>
</dbReference>
<evidence type="ECO:0008006" key="10">
    <source>
        <dbReference type="Google" id="ProtNLM"/>
    </source>
</evidence>
<dbReference type="EMBL" id="PNEN01001520">
    <property type="protein sequence ID" value="PPJ53266.1"/>
    <property type="molecule type" value="Genomic_DNA"/>
</dbReference>